<name>A0A8T0IQA9_CERPU</name>
<feature type="transmembrane region" description="Helical" evidence="7">
    <location>
        <begin position="410"/>
        <end position="434"/>
    </location>
</feature>
<evidence type="ECO:0000313" key="10">
    <source>
        <dbReference type="Proteomes" id="UP000822688"/>
    </source>
</evidence>
<proteinExistence type="inferred from homology"/>
<dbReference type="PRINTS" id="PR00681">
    <property type="entry name" value="RIBOSOMALS1"/>
</dbReference>
<dbReference type="Proteomes" id="UP000822688">
    <property type="component" value="Chromosome 3"/>
</dbReference>
<evidence type="ECO:0000256" key="4">
    <source>
        <dbReference type="ARBA" id="ARBA00022980"/>
    </source>
</evidence>
<evidence type="ECO:0000256" key="1">
    <source>
        <dbReference type="ARBA" id="ARBA00006767"/>
    </source>
</evidence>
<dbReference type="InterPro" id="IPR035104">
    <property type="entry name" value="Ribosomal_protein_S1-like"/>
</dbReference>
<sequence>MAAMAAAHSVAAGTLLGNKGFGSRFAGGQLGAKGASNGSRVSCRAALTIPKGREELLAEAERRWEAALESPLAGVQFSHDEFAEALSKYDFSFEVGDMVKGVVFKSDYNGALIDIGAKAPAYLPIQEASILKLKSVEEIGLFPGFEEEFAIIRDDDDNGRMILSLKKIQFDLCWERCAQMLADDVVVRGTVVSANRGGLVVLVEGLSGFVPFSQITARQNPEELVGKEIPLKFLEVDEERTRLVLSNRKALAENQSMFGIGSVVVGTVQTVKPYGAFIDIGGVSGLLHISQISHDRLTTVETVLSPGDKLKVMILSQDKDRGRISLSTKKLEPTPGDMLRNPQLVYEKADEMAKTFRQRVAQAEAAARAEELRLQQEVFFPTLFGLVMYDLILHCYSLPGISFDCLKGYLYVKLFFLFILAHITLTFIRLNFVFVNNTSILQNFALCIRSDLVLETTSRQLMTPWV</sequence>
<feature type="domain" description="S1 motif" evidence="8">
    <location>
        <begin position="184"/>
        <end position="248"/>
    </location>
</feature>
<dbReference type="CDD" id="cd05687">
    <property type="entry name" value="S1_RPS1_repeat_ec1_hs1"/>
    <property type="match status" value="1"/>
</dbReference>
<keyword evidence="10" id="KW-1185">Reference proteome</keyword>
<keyword evidence="3" id="KW-0694">RNA-binding</keyword>
<evidence type="ECO:0000256" key="6">
    <source>
        <dbReference type="SAM" id="Coils"/>
    </source>
</evidence>
<dbReference type="CDD" id="cd04465">
    <property type="entry name" value="S1_RPS1_repeat_ec2_hs2"/>
    <property type="match status" value="1"/>
</dbReference>
<dbReference type="GO" id="GO:0003729">
    <property type="term" value="F:mRNA binding"/>
    <property type="evidence" value="ECO:0007669"/>
    <property type="project" value="TreeGrafter"/>
</dbReference>
<dbReference type="PANTHER" id="PTHR10724">
    <property type="entry name" value="30S RIBOSOMAL PROTEIN S1"/>
    <property type="match status" value="1"/>
</dbReference>
<dbReference type="GO" id="GO:0003735">
    <property type="term" value="F:structural constituent of ribosome"/>
    <property type="evidence" value="ECO:0007669"/>
    <property type="project" value="TreeGrafter"/>
</dbReference>
<evidence type="ECO:0000256" key="3">
    <source>
        <dbReference type="ARBA" id="ARBA00022884"/>
    </source>
</evidence>
<dbReference type="Gene3D" id="2.40.50.140">
    <property type="entry name" value="Nucleic acid-binding proteins"/>
    <property type="match status" value="3"/>
</dbReference>
<feature type="transmembrane region" description="Helical" evidence="7">
    <location>
        <begin position="378"/>
        <end position="398"/>
    </location>
</feature>
<dbReference type="SUPFAM" id="SSF50249">
    <property type="entry name" value="Nucleic acid-binding proteins"/>
    <property type="match status" value="3"/>
</dbReference>
<dbReference type="GO" id="GO:0009570">
    <property type="term" value="C:chloroplast stroma"/>
    <property type="evidence" value="ECO:0007669"/>
    <property type="project" value="TreeGrafter"/>
</dbReference>
<evidence type="ECO:0000259" key="8">
    <source>
        <dbReference type="PROSITE" id="PS50126"/>
    </source>
</evidence>
<keyword evidence="2" id="KW-0677">Repeat</keyword>
<dbReference type="FunFam" id="2.40.50.140:FF:000078">
    <property type="entry name" value="30S ribosomal protein S1"/>
    <property type="match status" value="1"/>
</dbReference>
<comment type="similarity">
    <text evidence="1">Belongs to the bacterial ribosomal protein bS1 family.</text>
</comment>
<dbReference type="InterPro" id="IPR050437">
    <property type="entry name" value="Ribos_protein_bS1-like"/>
</dbReference>
<evidence type="ECO:0000256" key="2">
    <source>
        <dbReference type="ARBA" id="ARBA00022737"/>
    </source>
</evidence>
<keyword evidence="7" id="KW-1133">Transmembrane helix</keyword>
<reference evidence="9" key="1">
    <citation type="submission" date="2020-06" db="EMBL/GenBank/DDBJ databases">
        <title>WGS assembly of Ceratodon purpureus strain R40.</title>
        <authorList>
            <person name="Carey S.B."/>
            <person name="Jenkins J."/>
            <person name="Shu S."/>
            <person name="Lovell J.T."/>
            <person name="Sreedasyam A."/>
            <person name="Maumus F."/>
            <person name="Tiley G.P."/>
            <person name="Fernandez-Pozo N."/>
            <person name="Barry K."/>
            <person name="Chen C."/>
            <person name="Wang M."/>
            <person name="Lipzen A."/>
            <person name="Daum C."/>
            <person name="Saski C.A."/>
            <person name="Payton A.C."/>
            <person name="Mcbreen J.C."/>
            <person name="Conrad R.E."/>
            <person name="Kollar L.M."/>
            <person name="Olsson S."/>
            <person name="Huttunen S."/>
            <person name="Landis J.B."/>
            <person name="Wickett N.J."/>
            <person name="Johnson M.G."/>
            <person name="Rensing S.A."/>
            <person name="Grimwood J."/>
            <person name="Schmutz J."/>
            <person name="Mcdaniel S.F."/>
        </authorList>
    </citation>
    <scope>NUCLEOTIDE SEQUENCE</scope>
    <source>
        <strain evidence="9">R40</strain>
    </source>
</reference>
<dbReference type="GO" id="GO:0005840">
    <property type="term" value="C:ribosome"/>
    <property type="evidence" value="ECO:0007669"/>
    <property type="project" value="UniProtKB-KW"/>
</dbReference>
<dbReference type="InterPro" id="IPR012340">
    <property type="entry name" value="NA-bd_OB-fold"/>
</dbReference>
<evidence type="ECO:0000256" key="7">
    <source>
        <dbReference type="SAM" id="Phobius"/>
    </source>
</evidence>
<dbReference type="InterPro" id="IPR003029">
    <property type="entry name" value="S1_domain"/>
</dbReference>
<dbReference type="CDD" id="cd05692">
    <property type="entry name" value="S1_RPS1_repeat_hs4"/>
    <property type="match status" value="1"/>
</dbReference>
<evidence type="ECO:0000313" key="9">
    <source>
        <dbReference type="EMBL" id="KAG0585227.1"/>
    </source>
</evidence>
<keyword evidence="5" id="KW-0687">Ribonucleoprotein</keyword>
<dbReference type="PANTHER" id="PTHR10724:SF7">
    <property type="entry name" value="SMALL RIBOSOMAL SUBUNIT PROTEIN BS1C"/>
    <property type="match status" value="1"/>
</dbReference>
<feature type="coiled-coil region" evidence="6">
    <location>
        <begin position="346"/>
        <end position="373"/>
    </location>
</feature>
<comment type="caution">
    <text evidence="9">The sequence shown here is derived from an EMBL/GenBank/DDBJ whole genome shotgun (WGS) entry which is preliminary data.</text>
</comment>
<evidence type="ECO:0000256" key="5">
    <source>
        <dbReference type="ARBA" id="ARBA00023274"/>
    </source>
</evidence>
<dbReference type="SMART" id="SM00316">
    <property type="entry name" value="S1"/>
    <property type="match status" value="3"/>
</dbReference>
<feature type="domain" description="S1 motif" evidence="8">
    <location>
        <begin position="261"/>
        <end position="329"/>
    </location>
</feature>
<dbReference type="GO" id="GO:1990904">
    <property type="term" value="C:ribonucleoprotein complex"/>
    <property type="evidence" value="ECO:0007669"/>
    <property type="project" value="UniProtKB-KW"/>
</dbReference>
<feature type="domain" description="S1 motif" evidence="8">
    <location>
        <begin position="96"/>
        <end position="166"/>
    </location>
</feature>
<dbReference type="FunFam" id="2.40.50.140:FF:000102">
    <property type="entry name" value="30S ribosomal protein S1"/>
    <property type="match status" value="1"/>
</dbReference>
<dbReference type="GO" id="GO:0006412">
    <property type="term" value="P:translation"/>
    <property type="evidence" value="ECO:0007669"/>
    <property type="project" value="TreeGrafter"/>
</dbReference>
<dbReference type="AlphaFoldDB" id="A0A8T0IQA9"/>
<dbReference type="EMBL" id="CM026423">
    <property type="protein sequence ID" value="KAG0585227.1"/>
    <property type="molecule type" value="Genomic_DNA"/>
</dbReference>
<accession>A0A8T0IQA9</accession>
<dbReference type="Pfam" id="PF00575">
    <property type="entry name" value="S1"/>
    <property type="match status" value="3"/>
</dbReference>
<keyword evidence="7" id="KW-0812">Transmembrane</keyword>
<keyword evidence="6" id="KW-0175">Coiled coil</keyword>
<dbReference type="PROSITE" id="PS50126">
    <property type="entry name" value="S1"/>
    <property type="match status" value="3"/>
</dbReference>
<keyword evidence="4" id="KW-0689">Ribosomal protein</keyword>
<keyword evidence="7" id="KW-0472">Membrane</keyword>
<organism evidence="9 10">
    <name type="scientific">Ceratodon purpureus</name>
    <name type="common">Fire moss</name>
    <name type="synonym">Dicranum purpureum</name>
    <dbReference type="NCBI Taxonomy" id="3225"/>
    <lineage>
        <taxon>Eukaryota</taxon>
        <taxon>Viridiplantae</taxon>
        <taxon>Streptophyta</taxon>
        <taxon>Embryophyta</taxon>
        <taxon>Bryophyta</taxon>
        <taxon>Bryophytina</taxon>
        <taxon>Bryopsida</taxon>
        <taxon>Dicranidae</taxon>
        <taxon>Pseudoditrichales</taxon>
        <taxon>Ditrichaceae</taxon>
        <taxon>Ceratodon</taxon>
    </lineage>
</organism>
<protein>
    <recommendedName>
        <fullName evidence="8">S1 motif domain-containing protein</fullName>
    </recommendedName>
</protein>
<gene>
    <name evidence="9" type="ORF">KC19_3G268800</name>
</gene>